<protein>
    <submittedName>
        <fullName evidence="2">Uncharacterized protein</fullName>
    </submittedName>
</protein>
<accession>A0ABR3NX46</accession>
<evidence type="ECO:0000256" key="1">
    <source>
        <dbReference type="SAM" id="MobiDB-lite"/>
    </source>
</evidence>
<reference evidence="2 3" key="1">
    <citation type="submission" date="2023-09" db="EMBL/GenBank/DDBJ databases">
        <authorList>
            <person name="Wang M."/>
        </authorList>
    </citation>
    <scope>NUCLEOTIDE SEQUENCE [LARGE SCALE GENOMIC DNA]</scope>
    <source>
        <strain evidence="2">GT-2023</strain>
        <tissue evidence="2">Liver</tissue>
    </source>
</reference>
<dbReference type="Proteomes" id="UP001558613">
    <property type="component" value="Unassembled WGS sequence"/>
</dbReference>
<evidence type="ECO:0000313" key="3">
    <source>
        <dbReference type="Proteomes" id="UP001558613"/>
    </source>
</evidence>
<feature type="region of interest" description="Disordered" evidence="1">
    <location>
        <begin position="1"/>
        <end position="26"/>
    </location>
</feature>
<feature type="non-terminal residue" evidence="2">
    <location>
        <position position="60"/>
    </location>
</feature>
<evidence type="ECO:0000313" key="2">
    <source>
        <dbReference type="EMBL" id="KAL1281136.1"/>
    </source>
</evidence>
<comment type="caution">
    <text evidence="2">The sequence shown here is derived from an EMBL/GenBank/DDBJ whole genome shotgun (WGS) entry which is preliminary data.</text>
</comment>
<keyword evidence="3" id="KW-1185">Reference proteome</keyword>
<proteinExistence type="predicted"/>
<feature type="non-terminal residue" evidence="2">
    <location>
        <position position="1"/>
    </location>
</feature>
<dbReference type="EMBL" id="JAYMGO010000002">
    <property type="protein sequence ID" value="KAL1281136.1"/>
    <property type="molecule type" value="Genomic_DNA"/>
</dbReference>
<gene>
    <name evidence="2" type="ORF">QQF64_015736</name>
</gene>
<feature type="compositionally biased region" description="Basic and acidic residues" evidence="1">
    <location>
        <begin position="1"/>
        <end position="13"/>
    </location>
</feature>
<name>A0ABR3NX46_9TELE</name>
<sequence>QIRKRSGEREGGRVGKGPRAGNRTRDARCAMALYVGALPTRISVPTAPQLFESEDDGMSL</sequence>
<organism evidence="2 3">
    <name type="scientific">Cirrhinus molitorella</name>
    <name type="common">mud carp</name>
    <dbReference type="NCBI Taxonomy" id="172907"/>
    <lineage>
        <taxon>Eukaryota</taxon>
        <taxon>Metazoa</taxon>
        <taxon>Chordata</taxon>
        <taxon>Craniata</taxon>
        <taxon>Vertebrata</taxon>
        <taxon>Euteleostomi</taxon>
        <taxon>Actinopterygii</taxon>
        <taxon>Neopterygii</taxon>
        <taxon>Teleostei</taxon>
        <taxon>Ostariophysi</taxon>
        <taxon>Cypriniformes</taxon>
        <taxon>Cyprinidae</taxon>
        <taxon>Labeoninae</taxon>
        <taxon>Labeonini</taxon>
        <taxon>Cirrhinus</taxon>
    </lineage>
</organism>